<reference evidence="10 11" key="1">
    <citation type="submission" date="2014-02" db="EMBL/GenBank/DDBJ databases">
        <title>Genome sequence of Brachybacterium phenoliresistens strain W13A50.</title>
        <authorList>
            <person name="Wang X."/>
        </authorList>
    </citation>
    <scope>NUCLEOTIDE SEQUENCE [LARGE SCALE GENOMIC DNA]</scope>
    <source>
        <strain evidence="10 11">W13A50</strain>
    </source>
</reference>
<name>Z9JSC7_9MICO</name>
<evidence type="ECO:0000313" key="10">
    <source>
        <dbReference type="EMBL" id="EWS81084.1"/>
    </source>
</evidence>
<feature type="transmembrane region" description="Helical" evidence="9">
    <location>
        <begin position="31"/>
        <end position="54"/>
    </location>
</feature>
<feature type="transmembrane region" description="Helical" evidence="9">
    <location>
        <begin position="620"/>
        <end position="645"/>
    </location>
</feature>
<evidence type="ECO:0000256" key="4">
    <source>
        <dbReference type="ARBA" id="ARBA00022475"/>
    </source>
</evidence>
<keyword evidence="3" id="KW-0813">Transport</keyword>
<keyword evidence="7 9" id="KW-0472">Membrane</keyword>
<dbReference type="PANTHER" id="PTHR30472">
    <property type="entry name" value="FERRIC ENTEROBACTIN TRANSPORT SYSTEM PERMEASE PROTEIN"/>
    <property type="match status" value="1"/>
</dbReference>
<keyword evidence="5 9" id="KW-0812">Transmembrane</keyword>
<dbReference type="GO" id="GO:0004497">
    <property type="term" value="F:monooxygenase activity"/>
    <property type="evidence" value="ECO:0007669"/>
    <property type="project" value="UniProtKB-KW"/>
</dbReference>
<feature type="transmembrane region" description="Helical" evidence="9">
    <location>
        <begin position="339"/>
        <end position="360"/>
    </location>
</feature>
<dbReference type="RefSeq" id="WP_038372338.1">
    <property type="nucleotide sequence ID" value="NZ_KK069994.1"/>
</dbReference>
<dbReference type="STRING" id="396014.BF93_18085"/>
<comment type="similarity">
    <text evidence="2">Belongs to the binding-protein-dependent transport system permease family. FecCD subfamily.</text>
</comment>
<gene>
    <name evidence="10" type="ORF">BF93_18085</name>
</gene>
<feature type="transmembrane region" description="Helical" evidence="9">
    <location>
        <begin position="121"/>
        <end position="140"/>
    </location>
</feature>
<dbReference type="PANTHER" id="PTHR30472:SF37">
    <property type="entry name" value="FE(3+) DICITRATE TRANSPORT SYSTEM PERMEASE PROTEIN FECD-RELATED"/>
    <property type="match status" value="1"/>
</dbReference>
<keyword evidence="11" id="KW-1185">Reference proteome</keyword>
<evidence type="ECO:0000256" key="2">
    <source>
        <dbReference type="ARBA" id="ARBA00007935"/>
    </source>
</evidence>
<dbReference type="PATRIC" id="fig|396014.3.peg.1952"/>
<evidence type="ECO:0000313" key="11">
    <source>
        <dbReference type="Proteomes" id="UP000023067"/>
    </source>
</evidence>
<keyword evidence="4" id="KW-1003">Cell membrane</keyword>
<feature type="region of interest" description="Disordered" evidence="8">
    <location>
        <begin position="1"/>
        <end position="24"/>
    </location>
</feature>
<feature type="compositionally biased region" description="Low complexity" evidence="8">
    <location>
        <begin position="8"/>
        <end position="24"/>
    </location>
</feature>
<dbReference type="InterPro" id="IPR037294">
    <property type="entry name" value="ABC_BtuC-like"/>
</dbReference>
<dbReference type="Pfam" id="PF01032">
    <property type="entry name" value="FecCD"/>
    <property type="match status" value="2"/>
</dbReference>
<feature type="transmembrane region" description="Helical" evidence="9">
    <location>
        <begin position="89"/>
        <end position="109"/>
    </location>
</feature>
<evidence type="ECO:0000256" key="5">
    <source>
        <dbReference type="ARBA" id="ARBA00022692"/>
    </source>
</evidence>
<dbReference type="GO" id="GO:0022857">
    <property type="term" value="F:transmembrane transporter activity"/>
    <property type="evidence" value="ECO:0007669"/>
    <property type="project" value="InterPro"/>
</dbReference>
<feature type="transmembrane region" description="Helical" evidence="9">
    <location>
        <begin position="440"/>
        <end position="460"/>
    </location>
</feature>
<feature type="transmembrane region" description="Helical" evidence="9">
    <location>
        <begin position="496"/>
        <end position="517"/>
    </location>
</feature>
<dbReference type="OrthoDB" id="9782305at2"/>
<keyword evidence="10" id="KW-0503">Monooxygenase</keyword>
<dbReference type="SUPFAM" id="SSF81345">
    <property type="entry name" value="ABC transporter involved in vitamin B12 uptake, BtuC"/>
    <property type="match status" value="2"/>
</dbReference>
<evidence type="ECO:0000256" key="8">
    <source>
        <dbReference type="SAM" id="MobiDB-lite"/>
    </source>
</evidence>
<comment type="subcellular location">
    <subcellularLocation>
        <location evidence="1">Cell membrane</location>
        <topology evidence="1">Multi-pass membrane protein</topology>
    </subcellularLocation>
</comment>
<dbReference type="InterPro" id="IPR000522">
    <property type="entry name" value="ABC_transptr_permease_BtuC"/>
</dbReference>
<evidence type="ECO:0000256" key="6">
    <source>
        <dbReference type="ARBA" id="ARBA00022989"/>
    </source>
</evidence>
<feature type="transmembrane region" description="Helical" evidence="9">
    <location>
        <begin position="171"/>
        <end position="194"/>
    </location>
</feature>
<feature type="transmembrane region" description="Helical" evidence="9">
    <location>
        <begin position="281"/>
        <end position="299"/>
    </location>
</feature>
<dbReference type="GO" id="GO:0005886">
    <property type="term" value="C:plasma membrane"/>
    <property type="evidence" value="ECO:0007669"/>
    <property type="project" value="UniProtKB-SubCell"/>
</dbReference>
<protein>
    <submittedName>
        <fullName evidence="10">Monooxygenase</fullName>
    </submittedName>
</protein>
<dbReference type="GO" id="GO:0033214">
    <property type="term" value="P:siderophore-iron import into cell"/>
    <property type="evidence" value="ECO:0007669"/>
    <property type="project" value="TreeGrafter"/>
</dbReference>
<dbReference type="eggNOG" id="COG0609">
    <property type="taxonomic scope" value="Bacteria"/>
</dbReference>
<feature type="transmembrane region" description="Helical" evidence="9">
    <location>
        <begin position="657"/>
        <end position="678"/>
    </location>
</feature>
<feature type="transmembrane region" description="Helical" evidence="9">
    <location>
        <begin position="529"/>
        <end position="549"/>
    </location>
</feature>
<evidence type="ECO:0000256" key="9">
    <source>
        <dbReference type="SAM" id="Phobius"/>
    </source>
</evidence>
<comment type="caution">
    <text evidence="10">The sequence shown here is derived from an EMBL/GenBank/DDBJ whole genome shotgun (WGS) entry which is preliminary data.</text>
</comment>
<evidence type="ECO:0000256" key="3">
    <source>
        <dbReference type="ARBA" id="ARBA00022448"/>
    </source>
</evidence>
<dbReference type="CDD" id="cd06550">
    <property type="entry name" value="TM_ABC_iron-siderophores_like"/>
    <property type="match status" value="2"/>
</dbReference>
<keyword evidence="10" id="KW-0560">Oxidoreductase</keyword>
<dbReference type="EMBL" id="JDYK01000009">
    <property type="protein sequence ID" value="EWS81084.1"/>
    <property type="molecule type" value="Genomic_DNA"/>
</dbReference>
<proteinExistence type="inferred from homology"/>
<sequence>MTLAPQHAATRPAGGTGAATAPGPARRARRWGAYGLLMLGLVAALAVLGVLNIAQGTSGMTPGEVISALLGRGDEQTRALVLTTRVPRLLAGAALGAALGLSGAALQTLTRNPLASPDTLAVNAGAFFALTLAAVLGIGIGGITGSLLAFAGGLAAAGATMLLTRGGSDPVRLVLGGSVLAMAIGSLTSMLILLNTESTEGLYSWGSGSLAQISSAPLLQASPLLAVGAVGLFALSRRLDVLALGEDTARSLGVPVARVRVLTVCCAVALAAGAVSVVGPLGFVGLAAPAVVRLLGVKVQALRRSAALMAAAALAGAVVSLGADVALRSVLGALGALDVPTGVATSLLGAAVMIVIAFLLGDRRGAGHGRASTLSSAAGLRARLAWWRHPYTIVAALALLMGALVAGLLLGDATVLLGDVANWLRGAASVRLEIVLSTRWPRVAVAAVAGASLALSGALVQAVTRNPLADPGLLGVSAGAGTGAIVSLLVLPGVGFSGIIAGALIGGGIAAALTLGLGLTGGRDDTTRLVLVGLGVGTAALALTTMIVAGTDPYNQAKALTWLAGSTYGATPVHALVGAAVLVAAFALAQHLARSLDLAQLDETTPVVLGVRMGGLRWTILGVSVVLAASATAIVGVIAFVGLVAPHAARMLTGPRHRFLLLLTVLLGATLVVVADVLGRSLIAPGQLPAGTTTAVLGAPYFLYLLARTGRLRRG</sequence>
<keyword evidence="6 9" id="KW-1133">Transmembrane helix</keyword>
<dbReference type="HOGENOM" id="CLU_013016_7_2_11"/>
<feature type="transmembrane region" description="Helical" evidence="9">
    <location>
        <begin position="472"/>
        <end position="490"/>
    </location>
</feature>
<organism evidence="10 11">
    <name type="scientific">Brachybacterium phenoliresistens</name>
    <dbReference type="NCBI Taxonomy" id="396014"/>
    <lineage>
        <taxon>Bacteria</taxon>
        <taxon>Bacillati</taxon>
        <taxon>Actinomycetota</taxon>
        <taxon>Actinomycetes</taxon>
        <taxon>Micrococcales</taxon>
        <taxon>Dermabacteraceae</taxon>
        <taxon>Brachybacterium</taxon>
    </lineage>
</organism>
<dbReference type="AlphaFoldDB" id="Z9JSC7"/>
<dbReference type="Proteomes" id="UP000023067">
    <property type="component" value="Unassembled WGS sequence"/>
</dbReference>
<evidence type="ECO:0000256" key="1">
    <source>
        <dbReference type="ARBA" id="ARBA00004651"/>
    </source>
</evidence>
<dbReference type="Gene3D" id="1.10.3470.10">
    <property type="entry name" value="ABC transporter involved in vitamin B12 uptake, BtuC"/>
    <property type="match status" value="2"/>
</dbReference>
<feature type="transmembrane region" description="Helical" evidence="9">
    <location>
        <begin position="391"/>
        <end position="410"/>
    </location>
</feature>
<accession>Z9JSC7</accession>
<evidence type="ECO:0000256" key="7">
    <source>
        <dbReference type="ARBA" id="ARBA00023136"/>
    </source>
</evidence>
<feature type="transmembrane region" description="Helical" evidence="9">
    <location>
        <begin position="306"/>
        <end position="327"/>
    </location>
</feature>
<feature type="transmembrane region" description="Helical" evidence="9">
    <location>
        <begin position="690"/>
        <end position="707"/>
    </location>
</feature>